<dbReference type="EMBL" id="CATQJL010000224">
    <property type="protein sequence ID" value="CAJ0600629.1"/>
    <property type="molecule type" value="Genomic_DNA"/>
</dbReference>
<reference evidence="3" key="1">
    <citation type="submission" date="2023-07" db="EMBL/GenBank/DDBJ databases">
        <authorList>
            <consortium name="CYATHOMIX"/>
        </authorList>
    </citation>
    <scope>NUCLEOTIDE SEQUENCE</scope>
    <source>
        <strain evidence="3">N/A</strain>
    </source>
</reference>
<gene>
    <name evidence="3" type="ORF">CYNAS_LOCUS12605</name>
    <name evidence="4" type="ORF">CYNAS_LOCUS12612</name>
</gene>
<organism evidence="3 5">
    <name type="scientific">Cylicocyclus nassatus</name>
    <name type="common">Nematode worm</name>
    <dbReference type="NCBI Taxonomy" id="53992"/>
    <lineage>
        <taxon>Eukaryota</taxon>
        <taxon>Metazoa</taxon>
        <taxon>Ecdysozoa</taxon>
        <taxon>Nematoda</taxon>
        <taxon>Chromadorea</taxon>
        <taxon>Rhabditida</taxon>
        <taxon>Rhabditina</taxon>
        <taxon>Rhabditomorpha</taxon>
        <taxon>Strongyloidea</taxon>
        <taxon>Strongylidae</taxon>
        <taxon>Cylicocyclus</taxon>
    </lineage>
</organism>
<sequence>MLSVSDSVLRDGDAPFEEPSPSIETVTVRKDLSAISVARASYVKHRFITRRSDNIVRYDGSSPDVETVFSPRYRELRCEREMKRLQAQQSETEEQLVRVESELRDSKCKVESLTEEITTKKARIRDMEVNEKLYQRSQEEMETKITLMSKQLEQLQRHYEIQKERLIAYKASEEKWEAKKAELDEALYTKNNAVVLLQRELRDVKDELSTSWENAKNAEHDISRMQKEIEELRRNAEIERKEYKASVEDWRNRLENALAENLATCAADVERNAIMALEMREKTDEKSYFEYIGVGEHEIKDHQLELEESIDNFSTELQYKELDSDLADGQYTITQLRCRIKALDDDNKRLEVEKEQIENRLERKTKFLKEALMIMNCLNHEVSALKSQYCDLVEENISEEESALNPHFLHLMALVEAYCRQFEQLELRTNDNEHTLHGQDADLAETISDLQYRLFAADQRQAAYEKERQEYEVCIKRLKDTNVAALNEVAQLKEQILHFLEKESKSKEQMEALSADIDELKNQLITKSDQVNHLTEALKDSLSANVNHAEMLANVRNKFVEKLESAKFREALQSRKCDEIHMKLLKKEDELKELQYRLTNYKAAVKNNPSKALRLFKTGRVVEVSPAHCRDLPHESPLKNFETTKGELHARRDNARELLDSTSIHKICRHSKMTIND</sequence>
<feature type="coiled-coil region" evidence="1">
    <location>
        <begin position="333"/>
        <end position="367"/>
    </location>
</feature>
<comment type="caution">
    <text evidence="3">The sequence shown here is derived from an EMBL/GenBank/DDBJ whole genome shotgun (WGS) entry which is preliminary data.</text>
</comment>
<evidence type="ECO:0000313" key="3">
    <source>
        <dbReference type="EMBL" id="CAJ0600622.1"/>
    </source>
</evidence>
<accession>A0AA36M8H5</accession>
<evidence type="ECO:0000313" key="4">
    <source>
        <dbReference type="EMBL" id="CAJ0600629.1"/>
    </source>
</evidence>
<feature type="region of interest" description="Disordered" evidence="2">
    <location>
        <begin position="1"/>
        <end position="21"/>
    </location>
</feature>
<evidence type="ECO:0000313" key="5">
    <source>
        <dbReference type="Proteomes" id="UP001176961"/>
    </source>
</evidence>
<feature type="coiled-coil region" evidence="1">
    <location>
        <begin position="73"/>
        <end position="172"/>
    </location>
</feature>
<feature type="coiled-coil region" evidence="1">
    <location>
        <begin position="461"/>
        <end position="537"/>
    </location>
</feature>
<dbReference type="Proteomes" id="UP001176961">
    <property type="component" value="Unassembled WGS sequence"/>
</dbReference>
<keyword evidence="1" id="KW-0175">Coiled coil</keyword>
<dbReference type="EMBL" id="CATQJL010000224">
    <property type="protein sequence ID" value="CAJ0600622.1"/>
    <property type="molecule type" value="Genomic_DNA"/>
</dbReference>
<proteinExistence type="predicted"/>
<feature type="coiled-coil region" evidence="1">
    <location>
        <begin position="215"/>
        <end position="260"/>
    </location>
</feature>
<keyword evidence="5" id="KW-1185">Reference proteome</keyword>
<name>A0AA36M8H5_CYLNA</name>
<evidence type="ECO:0000256" key="1">
    <source>
        <dbReference type="SAM" id="Coils"/>
    </source>
</evidence>
<protein>
    <submittedName>
        <fullName evidence="3">Uncharacterized protein</fullName>
    </submittedName>
</protein>
<dbReference type="AlphaFoldDB" id="A0AA36M8H5"/>
<evidence type="ECO:0000256" key="2">
    <source>
        <dbReference type="SAM" id="MobiDB-lite"/>
    </source>
</evidence>